<gene>
    <name evidence="11" type="ORF">GCM10010170_098260</name>
</gene>
<evidence type="ECO:0000256" key="5">
    <source>
        <dbReference type="ARBA" id="ARBA00023136"/>
    </source>
</evidence>
<comment type="similarity">
    <text evidence="6">Belongs to the ABC-4 integral membrane protein family.</text>
</comment>
<keyword evidence="12" id="KW-1185">Reference proteome</keyword>
<protein>
    <submittedName>
        <fullName evidence="11">ABC transporter permease</fullName>
    </submittedName>
</protein>
<keyword evidence="3 8" id="KW-0812">Transmembrane</keyword>
<reference evidence="11 12" key="1">
    <citation type="journal article" date="2019" name="Int. J. Syst. Evol. Microbiol.">
        <title>The Global Catalogue of Microorganisms (GCM) 10K type strain sequencing project: providing services to taxonomists for standard genome sequencing and annotation.</title>
        <authorList>
            <consortium name="The Broad Institute Genomics Platform"/>
            <consortium name="The Broad Institute Genome Sequencing Center for Infectious Disease"/>
            <person name="Wu L."/>
            <person name="Ma J."/>
        </authorList>
    </citation>
    <scope>NUCLEOTIDE SEQUENCE [LARGE SCALE GENOMIC DNA]</scope>
    <source>
        <strain evidence="11 12">JCM 3272</strain>
    </source>
</reference>
<feature type="transmembrane region" description="Helical" evidence="8">
    <location>
        <begin position="392"/>
        <end position="412"/>
    </location>
</feature>
<dbReference type="PANTHER" id="PTHR30572">
    <property type="entry name" value="MEMBRANE COMPONENT OF TRANSPORTER-RELATED"/>
    <property type="match status" value="1"/>
</dbReference>
<comment type="caution">
    <text evidence="11">The sequence shown here is derived from an EMBL/GenBank/DDBJ whole genome shotgun (WGS) entry which is preliminary data.</text>
</comment>
<keyword evidence="4 8" id="KW-1133">Transmembrane helix</keyword>
<evidence type="ECO:0000256" key="1">
    <source>
        <dbReference type="ARBA" id="ARBA00004651"/>
    </source>
</evidence>
<accession>A0ABN3HTV3</accession>
<keyword evidence="5 8" id="KW-0472">Membrane</keyword>
<evidence type="ECO:0000256" key="7">
    <source>
        <dbReference type="SAM" id="MobiDB-lite"/>
    </source>
</evidence>
<name>A0ABN3HTV3_9ACTN</name>
<evidence type="ECO:0000256" key="6">
    <source>
        <dbReference type="ARBA" id="ARBA00038076"/>
    </source>
</evidence>
<comment type="subcellular location">
    <subcellularLocation>
        <location evidence="1">Cell membrane</location>
        <topology evidence="1">Multi-pass membrane protein</topology>
    </subcellularLocation>
</comment>
<dbReference type="PANTHER" id="PTHR30572:SF4">
    <property type="entry name" value="ABC TRANSPORTER PERMEASE YTRF"/>
    <property type="match status" value="1"/>
</dbReference>
<feature type="compositionally biased region" description="Pro residues" evidence="7">
    <location>
        <begin position="11"/>
        <end position="23"/>
    </location>
</feature>
<feature type="transmembrane region" description="Helical" evidence="8">
    <location>
        <begin position="355"/>
        <end position="380"/>
    </location>
</feature>
<dbReference type="EMBL" id="BAAARV010000106">
    <property type="protein sequence ID" value="GAA2387366.1"/>
    <property type="molecule type" value="Genomic_DNA"/>
</dbReference>
<evidence type="ECO:0000256" key="4">
    <source>
        <dbReference type="ARBA" id="ARBA00022989"/>
    </source>
</evidence>
<dbReference type="InterPro" id="IPR025857">
    <property type="entry name" value="MacB_PCD"/>
</dbReference>
<evidence type="ECO:0000256" key="3">
    <source>
        <dbReference type="ARBA" id="ARBA00022692"/>
    </source>
</evidence>
<evidence type="ECO:0000313" key="11">
    <source>
        <dbReference type="EMBL" id="GAA2387366.1"/>
    </source>
</evidence>
<evidence type="ECO:0000256" key="8">
    <source>
        <dbReference type="SAM" id="Phobius"/>
    </source>
</evidence>
<evidence type="ECO:0000259" key="9">
    <source>
        <dbReference type="Pfam" id="PF02687"/>
    </source>
</evidence>
<dbReference type="Pfam" id="PF12704">
    <property type="entry name" value="MacB_PCD"/>
    <property type="match status" value="1"/>
</dbReference>
<evidence type="ECO:0000256" key="2">
    <source>
        <dbReference type="ARBA" id="ARBA00022475"/>
    </source>
</evidence>
<feature type="domain" description="ABC3 transporter permease C-terminal" evidence="9">
    <location>
        <begin position="308"/>
        <end position="419"/>
    </location>
</feature>
<proteinExistence type="inferred from homology"/>
<evidence type="ECO:0000259" key="10">
    <source>
        <dbReference type="Pfam" id="PF12704"/>
    </source>
</evidence>
<sequence>MSASITSADPGPSPSAPSAPPPAGQVAARLGERPPRSRLLGRDVLRLGTAGLRTRPARAILSALGIAIGIAAMIAVVGISTSSQAKLNAQLAALGTNLLTAQAGKSVFGHDTKLPPDTIAKIGLLDGVESVSGYGDLTAGVYRNHLSDKDATGGITARATDLHLLGTVGAKLAAGSWLDDATANFAAVVLGSKAAERLGVVSTGSQVWIGDQYFTVVGILEAVPLAPELDTSALIGAPIARSQFGYDGSPTVVYERSADAAVDSVRSRLGRTVNPQAPDEVTVSRPSDALAARNAADQAFTGLLVGLGSVALLVGGIGVANTMIISVLERRREIGLRRALGATRSHIRTQFLAEALLLSAFGGVLGSLIGVAVTAGFAFIKGWPLTVPPLTLVIAVAATLLVGAVAGLYPAIRAARTHPTAALSG</sequence>
<feature type="transmembrane region" description="Helical" evidence="8">
    <location>
        <begin position="303"/>
        <end position="328"/>
    </location>
</feature>
<feature type="transmembrane region" description="Helical" evidence="8">
    <location>
        <begin position="59"/>
        <end position="79"/>
    </location>
</feature>
<dbReference type="InterPro" id="IPR050250">
    <property type="entry name" value="Macrolide_Exporter_MacB"/>
</dbReference>
<feature type="domain" description="MacB-like periplasmic core" evidence="10">
    <location>
        <begin position="60"/>
        <end position="244"/>
    </location>
</feature>
<keyword evidence="2" id="KW-1003">Cell membrane</keyword>
<dbReference type="Pfam" id="PF02687">
    <property type="entry name" value="FtsX"/>
    <property type="match status" value="1"/>
</dbReference>
<organism evidence="11 12">
    <name type="scientific">Dactylosporangium salmoneum</name>
    <dbReference type="NCBI Taxonomy" id="53361"/>
    <lineage>
        <taxon>Bacteria</taxon>
        <taxon>Bacillati</taxon>
        <taxon>Actinomycetota</taxon>
        <taxon>Actinomycetes</taxon>
        <taxon>Micromonosporales</taxon>
        <taxon>Micromonosporaceae</taxon>
        <taxon>Dactylosporangium</taxon>
    </lineage>
</organism>
<evidence type="ECO:0000313" key="12">
    <source>
        <dbReference type="Proteomes" id="UP001501444"/>
    </source>
</evidence>
<dbReference type="InterPro" id="IPR003838">
    <property type="entry name" value="ABC3_permease_C"/>
</dbReference>
<feature type="region of interest" description="Disordered" evidence="7">
    <location>
        <begin position="1"/>
        <end position="33"/>
    </location>
</feature>
<dbReference type="Proteomes" id="UP001501444">
    <property type="component" value="Unassembled WGS sequence"/>
</dbReference>